<keyword evidence="1" id="KW-0472">Membrane</keyword>
<reference evidence="2 3" key="1">
    <citation type="submission" date="2019-06" db="EMBL/GenBank/DDBJ databases">
        <title>Complete genome of Microbacterium foliorum M2.</title>
        <authorList>
            <person name="Cao G."/>
        </authorList>
    </citation>
    <scope>NUCLEOTIDE SEQUENCE [LARGE SCALE GENOMIC DNA]</scope>
    <source>
        <strain evidence="2 3">M2</strain>
    </source>
</reference>
<name>A0A4Y5YUK8_9MICO</name>
<evidence type="ECO:0000313" key="3">
    <source>
        <dbReference type="Proteomes" id="UP000316125"/>
    </source>
</evidence>
<feature type="transmembrane region" description="Helical" evidence="1">
    <location>
        <begin position="83"/>
        <end position="101"/>
    </location>
</feature>
<proteinExistence type="predicted"/>
<gene>
    <name evidence="2" type="ORF">FIV50_15160</name>
</gene>
<protein>
    <submittedName>
        <fullName evidence="2">Uncharacterized protein</fullName>
    </submittedName>
</protein>
<sequence>MSQTSRSEAPLQASSLPGVEIIARVRRLLVVALAAAAGYSIFMTSNKGHCPGGVAADGSFVGASGNATDTAPTCVTLSLQPSALVFVAIAVIAFAAITLVLRRAADIPSALRYLDRAAAAIAILAVTSVVISQIWFVMIPITDWDGTGTFFYPFPFGSVDLTTEPMSAG</sequence>
<accession>A0A4Y5YUK8</accession>
<dbReference type="AlphaFoldDB" id="A0A4Y5YUK8"/>
<evidence type="ECO:0000313" key="2">
    <source>
        <dbReference type="EMBL" id="QDE36009.1"/>
    </source>
</evidence>
<feature type="transmembrane region" description="Helical" evidence="1">
    <location>
        <begin position="113"/>
        <end position="136"/>
    </location>
</feature>
<dbReference type="EMBL" id="CP041040">
    <property type="protein sequence ID" value="QDE36009.1"/>
    <property type="molecule type" value="Genomic_DNA"/>
</dbReference>
<keyword evidence="1" id="KW-0812">Transmembrane</keyword>
<feature type="transmembrane region" description="Helical" evidence="1">
    <location>
        <begin position="21"/>
        <end position="42"/>
    </location>
</feature>
<dbReference type="RefSeq" id="WP_140038146.1">
    <property type="nucleotide sequence ID" value="NZ_CP041040.1"/>
</dbReference>
<dbReference type="OrthoDB" id="4979412at2"/>
<dbReference type="Proteomes" id="UP000316125">
    <property type="component" value="Chromosome"/>
</dbReference>
<keyword evidence="1" id="KW-1133">Transmembrane helix</keyword>
<evidence type="ECO:0000256" key="1">
    <source>
        <dbReference type="SAM" id="Phobius"/>
    </source>
</evidence>
<organism evidence="2 3">
    <name type="scientific">Microbacterium foliorum</name>
    <dbReference type="NCBI Taxonomy" id="104336"/>
    <lineage>
        <taxon>Bacteria</taxon>
        <taxon>Bacillati</taxon>
        <taxon>Actinomycetota</taxon>
        <taxon>Actinomycetes</taxon>
        <taxon>Micrococcales</taxon>
        <taxon>Microbacteriaceae</taxon>
        <taxon>Microbacterium</taxon>
    </lineage>
</organism>